<dbReference type="Gene3D" id="3.30.70.1820">
    <property type="entry name" value="L1 transposable element, RRM domain"/>
    <property type="match status" value="1"/>
</dbReference>
<protein>
    <recommendedName>
        <fullName evidence="2">FP protein C-terminal domain-containing protein</fullName>
    </recommendedName>
</protein>
<reference evidence="3 4" key="1">
    <citation type="submission" date="2021-06" db="EMBL/GenBank/DDBJ databases">
        <title>A haploid diamondback moth (Plutella xylostella L.) genome assembly resolves 31 chromosomes and identifies a diamide resistance mutation.</title>
        <authorList>
            <person name="Ward C.M."/>
            <person name="Perry K.D."/>
            <person name="Baker G."/>
            <person name="Powis K."/>
            <person name="Heckel D.G."/>
            <person name="Baxter S.W."/>
        </authorList>
    </citation>
    <scope>NUCLEOTIDE SEQUENCE [LARGE SCALE GENOMIC DNA]</scope>
    <source>
        <strain evidence="3 4">LV</strain>
        <tissue evidence="3">Single pupa</tissue>
    </source>
</reference>
<dbReference type="PANTHER" id="PTHR11505">
    <property type="entry name" value="L1 TRANSPOSABLE ELEMENT-RELATED"/>
    <property type="match status" value="1"/>
</dbReference>
<keyword evidence="1" id="KW-0175">Coiled coil</keyword>
<dbReference type="Proteomes" id="UP000823941">
    <property type="component" value="Chromosome 8"/>
</dbReference>
<evidence type="ECO:0000256" key="1">
    <source>
        <dbReference type="SAM" id="Coils"/>
    </source>
</evidence>
<evidence type="ECO:0000259" key="2">
    <source>
        <dbReference type="Pfam" id="PF25298"/>
    </source>
</evidence>
<evidence type="ECO:0000313" key="3">
    <source>
        <dbReference type="EMBL" id="KAG7308769.1"/>
    </source>
</evidence>
<keyword evidence="4" id="KW-1185">Reference proteome</keyword>
<dbReference type="InterPro" id="IPR057251">
    <property type="entry name" value="FP_C"/>
</dbReference>
<sequence length="271" mass="30577">MGDNSIERKLVDLICSKQDAFMGQVKTEIMSFIKEEIPKLIRGSFAPEFESLKKKLEGLETSMTFIGEQYEDFKKSFETQTEEMKLLKNENEYLKKKMTGMEARLSDMEQQSRQNNIELNGIPEHKQEVPSNIVKQLGKVISFNIGENEIASCSRVAKINKDSKAPRSIVCQFPTKLYRDNFLAAAIKYNKANPDKKLSSTLLGIGGKDAAVFVAEHLTPSNKSLHAEARITARNKGYKFVWVRNGKILVRKNEGSPAIVISKPETLKLLS</sequence>
<dbReference type="EMBL" id="JAHIBW010000008">
    <property type="protein sequence ID" value="KAG7308769.1"/>
    <property type="molecule type" value="Genomic_DNA"/>
</dbReference>
<name>A0ABQ7QUP2_PLUXY</name>
<feature type="domain" description="FP protein C-terminal" evidence="2">
    <location>
        <begin position="219"/>
        <end position="267"/>
    </location>
</feature>
<accession>A0ABQ7QUP2</accession>
<proteinExistence type="predicted"/>
<comment type="caution">
    <text evidence="3">The sequence shown here is derived from an EMBL/GenBank/DDBJ whole genome shotgun (WGS) entry which is preliminary data.</text>
</comment>
<organism evidence="3 4">
    <name type="scientific">Plutella xylostella</name>
    <name type="common">Diamondback moth</name>
    <name type="synonym">Plutella maculipennis</name>
    <dbReference type="NCBI Taxonomy" id="51655"/>
    <lineage>
        <taxon>Eukaryota</taxon>
        <taxon>Metazoa</taxon>
        <taxon>Ecdysozoa</taxon>
        <taxon>Arthropoda</taxon>
        <taxon>Hexapoda</taxon>
        <taxon>Insecta</taxon>
        <taxon>Pterygota</taxon>
        <taxon>Neoptera</taxon>
        <taxon>Endopterygota</taxon>
        <taxon>Lepidoptera</taxon>
        <taxon>Glossata</taxon>
        <taxon>Ditrysia</taxon>
        <taxon>Yponomeutoidea</taxon>
        <taxon>Plutellidae</taxon>
        <taxon>Plutella</taxon>
    </lineage>
</organism>
<dbReference type="Pfam" id="PF25298">
    <property type="entry name" value="Baculo_FP_2nd"/>
    <property type="match status" value="1"/>
</dbReference>
<evidence type="ECO:0000313" key="4">
    <source>
        <dbReference type="Proteomes" id="UP000823941"/>
    </source>
</evidence>
<gene>
    <name evidence="3" type="ORF">JYU34_006002</name>
</gene>
<dbReference type="InterPro" id="IPR004244">
    <property type="entry name" value="Transposase_22"/>
</dbReference>
<feature type="coiled-coil region" evidence="1">
    <location>
        <begin position="70"/>
        <end position="111"/>
    </location>
</feature>